<dbReference type="EMBL" id="CP077089">
    <property type="protein sequence ID" value="QXI05837.1"/>
    <property type="molecule type" value="Genomic_DNA"/>
</dbReference>
<keyword evidence="3" id="KW-1185">Reference proteome</keyword>
<keyword evidence="1" id="KW-0812">Transmembrane</keyword>
<feature type="transmembrane region" description="Helical" evidence="1">
    <location>
        <begin position="59"/>
        <end position="76"/>
    </location>
</feature>
<feature type="transmembrane region" description="Helical" evidence="1">
    <location>
        <begin position="82"/>
        <end position="104"/>
    </location>
</feature>
<evidence type="ECO:0000256" key="1">
    <source>
        <dbReference type="SAM" id="Phobius"/>
    </source>
</evidence>
<sequence>MNRIKSAYYAILGKDTESDSRMDNEFKRSCEDELDWTTVEQLHEATLQISKSCFELKKLCIALIGIAITLVTKLAPTTSVRGYIALTILICLFFWIADTTAYYYQKSTRRIMSNTIKRIAQRNKIKNYPAEPIELSWRKSAINPSMSLYIILILFGLLALLYIKFEASITSTATFLESLI</sequence>
<name>A0ABX8PWS3_9PSED</name>
<proteinExistence type="predicted"/>
<dbReference type="RefSeq" id="WP_186616183.1">
    <property type="nucleotide sequence ID" value="NZ_CP077089.1"/>
</dbReference>
<accession>A0ABX8PWS3</accession>
<dbReference type="Proteomes" id="UP000646386">
    <property type="component" value="Chromosome"/>
</dbReference>
<evidence type="ECO:0000313" key="3">
    <source>
        <dbReference type="Proteomes" id="UP000646386"/>
    </source>
</evidence>
<protein>
    <recommendedName>
        <fullName evidence="4">SMODS and SLOG-associating 2TM effector domain-containing protein</fullName>
    </recommendedName>
</protein>
<feature type="transmembrane region" description="Helical" evidence="1">
    <location>
        <begin position="146"/>
        <end position="165"/>
    </location>
</feature>
<organism evidence="2 3">
    <name type="scientific">Pseudomonas tensinigenes</name>
    <dbReference type="NCBI Taxonomy" id="2745511"/>
    <lineage>
        <taxon>Bacteria</taxon>
        <taxon>Pseudomonadati</taxon>
        <taxon>Pseudomonadota</taxon>
        <taxon>Gammaproteobacteria</taxon>
        <taxon>Pseudomonadales</taxon>
        <taxon>Pseudomonadaceae</taxon>
        <taxon>Pseudomonas</taxon>
    </lineage>
</organism>
<reference evidence="2 3" key="2">
    <citation type="journal article" date="2021" name="Microorganisms">
        <title>The Ever-Expanding Pseudomonas Genus: Description of 43 New Species and Partition of the Pseudomonas putida Group.</title>
        <authorList>
            <person name="Girard L."/>
            <person name="Lood C."/>
            <person name="Hofte M."/>
            <person name="Vandamme P."/>
            <person name="Rokni-Zadeh H."/>
            <person name="van Noort V."/>
            <person name="Lavigne R."/>
            <person name="De Mot R."/>
        </authorList>
    </citation>
    <scope>NUCLEOTIDE SEQUENCE [LARGE SCALE GENOMIC DNA]</scope>
    <source>
        <strain evidence="2 3">ZA 5.3</strain>
    </source>
</reference>
<evidence type="ECO:0000313" key="2">
    <source>
        <dbReference type="EMBL" id="QXI05837.1"/>
    </source>
</evidence>
<keyword evidence="1" id="KW-0472">Membrane</keyword>
<reference evidence="2 3" key="1">
    <citation type="journal article" date="2020" name="Microorganisms">
        <title>Reliable Identification of Environmental Pseudomonas Isolates Using the rpoD Gene.</title>
        <authorList>
            <consortium name="The Broad Institute Genome Sequencing Platform"/>
            <person name="Girard L."/>
            <person name="Lood C."/>
            <person name="Rokni-Zadeh H."/>
            <person name="van Noort V."/>
            <person name="Lavigne R."/>
            <person name="De Mot R."/>
        </authorList>
    </citation>
    <scope>NUCLEOTIDE SEQUENCE [LARGE SCALE GENOMIC DNA]</scope>
    <source>
        <strain evidence="2 3">ZA 5.3</strain>
    </source>
</reference>
<gene>
    <name evidence="2" type="ORF">HU718_028165</name>
</gene>
<evidence type="ECO:0008006" key="4">
    <source>
        <dbReference type="Google" id="ProtNLM"/>
    </source>
</evidence>
<keyword evidence="1" id="KW-1133">Transmembrane helix</keyword>